<accession>A0AAV0ZB64</accession>
<dbReference type="Proteomes" id="UP001157006">
    <property type="component" value="Chromosome 1S"/>
</dbReference>
<dbReference type="InterPro" id="IPR012442">
    <property type="entry name" value="DUF1645_plant"/>
</dbReference>
<dbReference type="AlphaFoldDB" id="A0AAV0ZB64"/>
<feature type="region of interest" description="Disordered" evidence="1">
    <location>
        <begin position="121"/>
        <end position="140"/>
    </location>
</feature>
<dbReference type="PANTHER" id="PTHR33095">
    <property type="entry name" value="OS07G0619500 PROTEIN"/>
    <property type="match status" value="1"/>
</dbReference>
<reference evidence="2 3" key="1">
    <citation type="submission" date="2023-01" db="EMBL/GenBank/DDBJ databases">
        <authorList>
            <person name="Kreplak J."/>
        </authorList>
    </citation>
    <scope>NUCLEOTIDE SEQUENCE [LARGE SCALE GENOMIC DNA]</scope>
</reference>
<dbReference type="EMBL" id="OX451735">
    <property type="protein sequence ID" value="CAI8594498.1"/>
    <property type="molecule type" value="Genomic_DNA"/>
</dbReference>
<evidence type="ECO:0000313" key="3">
    <source>
        <dbReference type="Proteomes" id="UP001157006"/>
    </source>
</evidence>
<dbReference type="PANTHER" id="PTHR33095:SF129">
    <property type="entry name" value="DUF1645 FAMILY PROTEIN"/>
    <property type="match status" value="1"/>
</dbReference>
<evidence type="ECO:0000256" key="1">
    <source>
        <dbReference type="SAM" id="MobiDB-lite"/>
    </source>
</evidence>
<gene>
    <name evidence="2" type="ORF">VFH_I144480</name>
</gene>
<evidence type="ECO:0000313" key="2">
    <source>
        <dbReference type="EMBL" id="CAI8594498.1"/>
    </source>
</evidence>
<keyword evidence="3" id="KW-1185">Reference proteome</keyword>
<proteinExistence type="predicted"/>
<protein>
    <submittedName>
        <fullName evidence="2">Uncharacterized protein</fullName>
    </submittedName>
</protein>
<organism evidence="2 3">
    <name type="scientific">Vicia faba</name>
    <name type="common">Broad bean</name>
    <name type="synonym">Faba vulgaris</name>
    <dbReference type="NCBI Taxonomy" id="3906"/>
    <lineage>
        <taxon>Eukaryota</taxon>
        <taxon>Viridiplantae</taxon>
        <taxon>Streptophyta</taxon>
        <taxon>Embryophyta</taxon>
        <taxon>Tracheophyta</taxon>
        <taxon>Spermatophyta</taxon>
        <taxon>Magnoliopsida</taxon>
        <taxon>eudicotyledons</taxon>
        <taxon>Gunneridae</taxon>
        <taxon>Pentapetalae</taxon>
        <taxon>rosids</taxon>
        <taxon>fabids</taxon>
        <taxon>Fabales</taxon>
        <taxon>Fabaceae</taxon>
        <taxon>Papilionoideae</taxon>
        <taxon>50 kb inversion clade</taxon>
        <taxon>NPAAA clade</taxon>
        <taxon>Hologalegina</taxon>
        <taxon>IRL clade</taxon>
        <taxon>Fabeae</taxon>
        <taxon>Vicia</taxon>
    </lineage>
</organism>
<name>A0AAV0ZB64_VICFA</name>
<sequence>MHREEENKVSAMDSLLFPSFSVYSSNNLNDVAQQVIIENDFSHFQNDNDNFEFVVFQKTADEAFFDHRQRNTTQRVFSISKRDDAAVNLIPLRELVKRDGYRRNSDGADNSIPSQKLITGDHKWNIDHPSSSSSEVEDDLDEVPPASYCLWTPKSPKVSPIASPINCEKSNSTGSTSNPSSSKRWKFLSLLRRSKSDGKEPLIIVTPSLEFKKEAKVESSKVKSGRKGSAEKNVTKASEKKIQVMGKKIPAPVTAMESFYLRKKEIKQKSYLPYKQELIGFGVGFHTNIGRGFPLHV</sequence>
<dbReference type="Pfam" id="PF07816">
    <property type="entry name" value="DUF1645"/>
    <property type="match status" value="1"/>
</dbReference>